<dbReference type="SUPFAM" id="SSF46548">
    <property type="entry name" value="alpha-helical ferredoxin"/>
    <property type="match status" value="1"/>
</dbReference>
<feature type="transmembrane region" description="Helical" evidence="6">
    <location>
        <begin position="6"/>
        <end position="24"/>
    </location>
</feature>
<keyword evidence="6" id="KW-0812">Transmembrane</keyword>
<dbReference type="PROSITE" id="PS51379">
    <property type="entry name" value="4FE4S_FER_2"/>
    <property type="match status" value="2"/>
</dbReference>
<evidence type="ECO:0000256" key="4">
    <source>
        <dbReference type="ARBA" id="ARBA00023004"/>
    </source>
</evidence>
<keyword evidence="6" id="KW-0472">Membrane</keyword>
<feature type="domain" description="4Fe-4S ferredoxin-type" evidence="7">
    <location>
        <begin position="374"/>
        <end position="404"/>
    </location>
</feature>
<keyword evidence="1" id="KW-0004">4Fe-4S</keyword>
<feature type="transmembrane region" description="Helical" evidence="6">
    <location>
        <begin position="184"/>
        <end position="208"/>
    </location>
</feature>
<evidence type="ECO:0000313" key="9">
    <source>
        <dbReference type="Proteomes" id="UP001163981"/>
    </source>
</evidence>
<dbReference type="PANTHER" id="PTHR43255">
    <property type="entry name" value="IRON-SULFUR-BINDING OXIDOREDUCTASE FADF-RELATED-RELATED"/>
    <property type="match status" value="1"/>
</dbReference>
<dbReference type="InterPro" id="IPR017896">
    <property type="entry name" value="4Fe4S_Fe-S-bd"/>
</dbReference>
<dbReference type="InterPro" id="IPR051460">
    <property type="entry name" value="HdrC_iron-sulfur_subunit"/>
</dbReference>
<feature type="transmembrane region" description="Helical" evidence="6">
    <location>
        <begin position="68"/>
        <end position="89"/>
    </location>
</feature>
<name>A0ABY6NQZ8_9FLAO</name>
<feature type="domain" description="4Fe-4S ferredoxin-type" evidence="7">
    <location>
        <begin position="309"/>
        <end position="340"/>
    </location>
</feature>
<organism evidence="8 9">
    <name type="scientific">Salinimicrobium tongyeongense</name>
    <dbReference type="NCBI Taxonomy" id="2809707"/>
    <lineage>
        <taxon>Bacteria</taxon>
        <taxon>Pseudomonadati</taxon>
        <taxon>Bacteroidota</taxon>
        <taxon>Flavobacteriia</taxon>
        <taxon>Flavobacteriales</taxon>
        <taxon>Flavobacteriaceae</taxon>
        <taxon>Salinimicrobium</taxon>
    </lineage>
</organism>
<evidence type="ECO:0000256" key="3">
    <source>
        <dbReference type="ARBA" id="ARBA00023002"/>
    </source>
</evidence>
<protein>
    <submittedName>
        <fullName evidence="8">(Fe-S)-binding protein</fullName>
    </submittedName>
</protein>
<feature type="transmembrane region" description="Helical" evidence="6">
    <location>
        <begin position="220"/>
        <end position="237"/>
    </location>
</feature>
<dbReference type="RefSeq" id="WP_265163557.1">
    <property type="nucleotide sequence ID" value="NZ_CP069620.1"/>
</dbReference>
<sequence>MQILAQVAFILALAIGIGIFIRNIRRMIRNINLGREIDRTDNSSKRWKKMVKIALGQYKMVRRPVSGIIHVIVYLGFIIINIEVLEIIIDGIFGTHRVFSVAGAPYSFLIGAFEILAFLVLVGVIIFWIRRNVLNIYRFKARELTEWPKNDANYILYFEMVLMSLFLIMNAADYQLQLNLAPHYAMASGEIAGAFPVSSFLLPLLDGFSDSTLIIIERTAWWLHILGILFFLNYLYYSKHLHILLAFPNVYFSKLKPKAEFDNIDAVTKEVQLMMDPNADPFAAPAEAEGAEEEGEPEKFGASDVFDLNRVQLLNAYTCTECGRCTDQCPANNTGKLLSPRKIMMDTRDRLEAVGENINKNGKFVDDGKQLLDDHITREELWACTTCQMCIEACPVGIDPLSIIVEMRRYLMMEQSAGPADLNNAMGNIENNGAPWPYNQMDRLNWATEN</sequence>
<evidence type="ECO:0000259" key="7">
    <source>
        <dbReference type="PROSITE" id="PS51379"/>
    </source>
</evidence>
<keyword evidence="2" id="KW-0479">Metal-binding</keyword>
<dbReference type="Gene3D" id="1.10.1060.10">
    <property type="entry name" value="Alpha-helical ferredoxin"/>
    <property type="match status" value="1"/>
</dbReference>
<evidence type="ECO:0000256" key="2">
    <source>
        <dbReference type="ARBA" id="ARBA00022723"/>
    </source>
</evidence>
<proteinExistence type="predicted"/>
<dbReference type="Pfam" id="PF13237">
    <property type="entry name" value="Fer4_10"/>
    <property type="match status" value="1"/>
</dbReference>
<feature type="transmembrane region" description="Helical" evidence="6">
    <location>
        <begin position="109"/>
        <end position="130"/>
    </location>
</feature>
<gene>
    <name evidence="8" type="ORF">JRG66_14840</name>
</gene>
<keyword evidence="5" id="KW-0411">Iron-sulfur</keyword>
<keyword evidence="4" id="KW-0408">Iron</keyword>
<dbReference type="InterPro" id="IPR017900">
    <property type="entry name" value="4Fe4S_Fe_S_CS"/>
</dbReference>
<dbReference type="InterPro" id="IPR036197">
    <property type="entry name" value="NarG-like_sf"/>
</dbReference>
<evidence type="ECO:0000256" key="5">
    <source>
        <dbReference type="ARBA" id="ARBA00023014"/>
    </source>
</evidence>
<accession>A0ABY6NQZ8</accession>
<evidence type="ECO:0000313" key="8">
    <source>
        <dbReference type="EMBL" id="UZH55209.1"/>
    </source>
</evidence>
<keyword evidence="6" id="KW-1133">Transmembrane helix</keyword>
<evidence type="ECO:0000256" key="6">
    <source>
        <dbReference type="SAM" id="Phobius"/>
    </source>
</evidence>
<reference evidence="8" key="1">
    <citation type="submission" date="2021-02" db="EMBL/GenBank/DDBJ databases">
        <title>Salinimicrobium sp. nov. isolated from seawater in Tongyeong, Republic of Korea.</title>
        <authorList>
            <person name="Lee S.-J."/>
        </authorList>
    </citation>
    <scope>NUCLEOTIDE SEQUENCE</scope>
    <source>
        <strain evidence="8">HN-2-9-2</strain>
    </source>
</reference>
<dbReference type="EMBL" id="CP069620">
    <property type="protein sequence ID" value="UZH55209.1"/>
    <property type="molecule type" value="Genomic_DNA"/>
</dbReference>
<evidence type="ECO:0000256" key="1">
    <source>
        <dbReference type="ARBA" id="ARBA00022485"/>
    </source>
</evidence>
<keyword evidence="9" id="KW-1185">Reference proteome</keyword>
<feature type="transmembrane region" description="Helical" evidence="6">
    <location>
        <begin position="151"/>
        <end position="172"/>
    </location>
</feature>
<dbReference type="SUPFAM" id="SSF103501">
    <property type="entry name" value="Respiratory nitrate reductase 1 gamma chain"/>
    <property type="match status" value="1"/>
</dbReference>
<dbReference type="Proteomes" id="UP001163981">
    <property type="component" value="Chromosome"/>
</dbReference>
<dbReference type="PROSITE" id="PS00198">
    <property type="entry name" value="4FE4S_FER_1"/>
    <property type="match status" value="1"/>
</dbReference>
<dbReference type="InterPro" id="IPR009051">
    <property type="entry name" value="Helical_ferredxn"/>
</dbReference>
<keyword evidence="3" id="KW-0560">Oxidoreductase</keyword>
<dbReference type="PANTHER" id="PTHR43255:SF1">
    <property type="entry name" value="IRON-SULFUR-BINDING OXIDOREDUCTASE FADF-RELATED"/>
    <property type="match status" value="1"/>
</dbReference>